<evidence type="ECO:0000313" key="4">
    <source>
        <dbReference type="EMBL" id="MBE3638291.1"/>
    </source>
</evidence>
<dbReference type="InterPro" id="IPR000362">
    <property type="entry name" value="Fumarate_lyase_fam"/>
</dbReference>
<dbReference type="InterPro" id="IPR008948">
    <property type="entry name" value="L-Aspartase-like"/>
</dbReference>
<dbReference type="NCBIfam" id="NF004631">
    <property type="entry name" value="PRK05975.1"/>
    <property type="match status" value="1"/>
</dbReference>
<dbReference type="Gene3D" id="1.20.200.10">
    <property type="entry name" value="Fumarase/aspartase (Central domain)"/>
    <property type="match status" value="1"/>
</dbReference>
<keyword evidence="4" id="KW-0413">Isomerase</keyword>
<dbReference type="PRINTS" id="PR00149">
    <property type="entry name" value="FUMRATELYASE"/>
</dbReference>
<dbReference type="GO" id="GO:0047472">
    <property type="term" value="F:3-carboxy-cis,cis-muconate cycloisomerase activity"/>
    <property type="evidence" value="ECO:0007669"/>
    <property type="project" value="UniProtKB-EC"/>
</dbReference>
<reference evidence="4" key="1">
    <citation type="submission" date="2020-09" db="EMBL/GenBank/DDBJ databases">
        <title>A novel bacterium of genus Mangrovicoccus, isolated from South China Sea.</title>
        <authorList>
            <person name="Huang H."/>
            <person name="Mo K."/>
            <person name="Hu Y."/>
        </authorList>
    </citation>
    <scope>NUCLEOTIDE SEQUENCE</scope>
    <source>
        <strain evidence="4">HB182678</strain>
    </source>
</reference>
<dbReference type="EC" id="5.5.1.2" evidence="4"/>
<dbReference type="PRINTS" id="PR00145">
    <property type="entry name" value="ARGSUCLYASE"/>
</dbReference>
<dbReference type="InterPro" id="IPR022761">
    <property type="entry name" value="Fumarate_lyase_N"/>
</dbReference>
<evidence type="ECO:0000256" key="1">
    <source>
        <dbReference type="ARBA" id="ARBA00034772"/>
    </source>
</evidence>
<comment type="caution">
    <text evidence="4">The sequence shown here is derived from an EMBL/GenBank/DDBJ whole genome shotgun (WGS) entry which is preliminary data.</text>
</comment>
<dbReference type="InterPro" id="IPR020557">
    <property type="entry name" value="Fumarate_lyase_CS"/>
</dbReference>
<keyword evidence="5" id="KW-1185">Reference proteome</keyword>
<evidence type="ECO:0000313" key="5">
    <source>
        <dbReference type="Proteomes" id="UP000609121"/>
    </source>
</evidence>
<feature type="domain" description="Fumarate lyase N-terminal" evidence="3">
    <location>
        <begin position="155"/>
        <end position="354"/>
    </location>
</feature>
<proteinExistence type="inferred from homology"/>
<evidence type="ECO:0000259" key="3">
    <source>
        <dbReference type="Pfam" id="PF00206"/>
    </source>
</evidence>
<accession>A0A8J6Z987</accession>
<sequence>MGHRGGRPYPRGAGGQCPAGPRQAGAVQCGADPPGGRSVREIRPAGGQHRPGARDPGAEARLVISVFDHPWLGGLFAEPALAACLGPEAVLAHMLRMEAAYARVLGAVGAVAPELAARASAQILAASPEMGALRAGMAQDGVVVAALVRELKAAVDPEAQAALHKGLTSQDVMDTATILSLRAANDLLADGLGRLRASLEALLDRFGDRPLTGRTRMQAALPITVRDRVETWALPLEAHLDRLAELRPRLECLQFGGAAGNRAASGDLAGAISGRLAAELDLAPTARSWQAMRDGVAEYASWLSLVSGTLGKMGQDAAIMALQGIDELRLTGGGGSSAMPHKQNPVSAELLVTLARFNAVQVSAMHQAMVHEQERSGAAWSLEWMVLPQMVMSTGRGLSLAQSLCDSIADLGRRG</sequence>
<dbReference type="PROSITE" id="PS00163">
    <property type="entry name" value="FUMARATE_LYASES"/>
    <property type="match status" value="1"/>
</dbReference>
<dbReference type="EMBL" id="JACVXA010000020">
    <property type="protein sequence ID" value="MBE3638291.1"/>
    <property type="molecule type" value="Genomic_DNA"/>
</dbReference>
<dbReference type="AlphaFoldDB" id="A0A8J6Z987"/>
<comment type="similarity">
    <text evidence="1">Belongs to the class-II fumarase/aspartase family.</text>
</comment>
<evidence type="ECO:0000256" key="2">
    <source>
        <dbReference type="SAM" id="MobiDB-lite"/>
    </source>
</evidence>
<dbReference type="GO" id="GO:0016829">
    <property type="term" value="F:lyase activity"/>
    <property type="evidence" value="ECO:0007669"/>
    <property type="project" value="UniProtKB-ARBA"/>
</dbReference>
<dbReference type="PANTHER" id="PTHR43172">
    <property type="entry name" value="ADENYLOSUCCINATE LYASE"/>
    <property type="match status" value="1"/>
</dbReference>
<organism evidence="4 5">
    <name type="scientific">Mangrovicoccus algicola</name>
    <dbReference type="NCBI Taxonomy" id="2771008"/>
    <lineage>
        <taxon>Bacteria</taxon>
        <taxon>Pseudomonadati</taxon>
        <taxon>Pseudomonadota</taxon>
        <taxon>Alphaproteobacteria</taxon>
        <taxon>Rhodobacterales</taxon>
        <taxon>Paracoccaceae</taxon>
        <taxon>Mangrovicoccus</taxon>
    </lineage>
</organism>
<gene>
    <name evidence="4" type="ORF">ICN82_08780</name>
</gene>
<dbReference type="Proteomes" id="UP000609121">
    <property type="component" value="Unassembled WGS sequence"/>
</dbReference>
<protein>
    <submittedName>
        <fullName evidence="4">3-carboxy-cis,cis-muconate cycloisomerase</fullName>
        <ecNumber evidence="4">5.5.1.2</ecNumber>
    </submittedName>
</protein>
<dbReference type="Pfam" id="PF00206">
    <property type="entry name" value="Lyase_1"/>
    <property type="match status" value="1"/>
</dbReference>
<dbReference type="SUPFAM" id="SSF48557">
    <property type="entry name" value="L-aspartase-like"/>
    <property type="match status" value="1"/>
</dbReference>
<feature type="region of interest" description="Disordered" evidence="2">
    <location>
        <begin position="1"/>
        <end position="55"/>
    </location>
</feature>
<dbReference type="PANTHER" id="PTHR43172:SF2">
    <property type="entry name" value="ADENYLOSUCCINATE LYASE C-TERMINAL DOMAIN-CONTAINING PROTEIN"/>
    <property type="match status" value="1"/>
</dbReference>
<name>A0A8J6Z987_9RHOB</name>